<dbReference type="InterPro" id="IPR003148">
    <property type="entry name" value="RCK_N"/>
</dbReference>
<dbReference type="Pfam" id="PF02254">
    <property type="entry name" value="TrkA_N"/>
    <property type="match status" value="1"/>
</dbReference>
<dbReference type="RefSeq" id="XP_021848331.2">
    <property type="nucleotide sequence ID" value="XM_021992639.2"/>
</dbReference>
<reference evidence="13" key="2">
    <citation type="submission" date="2025-08" db="UniProtKB">
        <authorList>
            <consortium name="RefSeq"/>
        </authorList>
    </citation>
    <scope>IDENTIFICATION</scope>
    <source>
        <tissue evidence="13">Leaf</tissue>
    </source>
</reference>
<dbReference type="Gene3D" id="3.40.50.720">
    <property type="entry name" value="NAD(P)-binding Rossmann-like Domain"/>
    <property type="match status" value="1"/>
</dbReference>
<dbReference type="PANTHER" id="PTHR46157">
    <property type="entry name" value="K(+) EFFLUX ANTIPORTER 3, CHLOROPLASTIC"/>
    <property type="match status" value="1"/>
</dbReference>
<proteinExistence type="predicted"/>
<evidence type="ECO:0000256" key="6">
    <source>
        <dbReference type="ARBA" id="ARBA00022958"/>
    </source>
</evidence>
<keyword evidence="3" id="KW-0050">Antiport</keyword>
<evidence type="ECO:0000256" key="8">
    <source>
        <dbReference type="ARBA" id="ARBA00023065"/>
    </source>
</evidence>
<feature type="domain" description="RCK N-terminal" evidence="11">
    <location>
        <begin position="536"/>
        <end position="663"/>
    </location>
</feature>
<reference evidence="12" key="1">
    <citation type="journal article" date="2021" name="Nat. Commun.">
        <title>Genomic analyses provide insights into spinach domestication and the genetic basis of agronomic traits.</title>
        <authorList>
            <person name="Cai X."/>
            <person name="Sun X."/>
            <person name="Xu C."/>
            <person name="Sun H."/>
            <person name="Wang X."/>
            <person name="Ge C."/>
            <person name="Zhang Z."/>
            <person name="Wang Q."/>
            <person name="Fei Z."/>
            <person name="Jiao C."/>
            <person name="Wang Q."/>
        </authorList>
    </citation>
    <scope>NUCLEOTIDE SEQUENCE [LARGE SCALE GENOMIC DNA]</scope>
    <source>
        <strain evidence="12">cv. Varoflay</strain>
    </source>
</reference>
<dbReference type="Pfam" id="PF00999">
    <property type="entry name" value="Na_H_Exchanger"/>
    <property type="match status" value="1"/>
</dbReference>
<organism evidence="12 13">
    <name type="scientific">Spinacia oleracea</name>
    <name type="common">Spinach</name>
    <dbReference type="NCBI Taxonomy" id="3562"/>
    <lineage>
        <taxon>Eukaryota</taxon>
        <taxon>Viridiplantae</taxon>
        <taxon>Streptophyta</taxon>
        <taxon>Embryophyta</taxon>
        <taxon>Tracheophyta</taxon>
        <taxon>Spermatophyta</taxon>
        <taxon>Magnoliopsida</taxon>
        <taxon>eudicotyledons</taxon>
        <taxon>Gunneridae</taxon>
        <taxon>Pentapetalae</taxon>
        <taxon>Caryophyllales</taxon>
        <taxon>Chenopodiaceae</taxon>
        <taxon>Chenopodioideae</taxon>
        <taxon>Anserineae</taxon>
        <taxon>Spinacia</taxon>
    </lineage>
</organism>
<evidence type="ECO:0000256" key="3">
    <source>
        <dbReference type="ARBA" id="ARBA00022449"/>
    </source>
</evidence>
<dbReference type="AlphaFoldDB" id="A0A9R0IFE5"/>
<dbReference type="GeneID" id="110788007"/>
<accession>A0A9R0IFE5</accession>
<dbReference type="GO" id="GO:0015297">
    <property type="term" value="F:antiporter activity"/>
    <property type="evidence" value="ECO:0007669"/>
    <property type="project" value="UniProtKB-KW"/>
</dbReference>
<comment type="subcellular location">
    <subcellularLocation>
        <location evidence="1">Membrane</location>
        <topology evidence="1">Multi-pass membrane protein</topology>
    </subcellularLocation>
</comment>
<keyword evidence="6" id="KW-0630">Potassium</keyword>
<dbReference type="GO" id="GO:0009507">
    <property type="term" value="C:chloroplast"/>
    <property type="evidence" value="ECO:0000318"/>
    <property type="project" value="GO_Central"/>
</dbReference>
<evidence type="ECO:0000256" key="2">
    <source>
        <dbReference type="ARBA" id="ARBA00022448"/>
    </source>
</evidence>
<dbReference type="PANTHER" id="PTHR46157:SF4">
    <property type="entry name" value="K(+) EFFLUX ANTIPORTER 3, CHLOROPLASTIC"/>
    <property type="match status" value="1"/>
</dbReference>
<keyword evidence="9" id="KW-0472">Membrane</keyword>
<keyword evidence="2" id="KW-0813">Transport</keyword>
<feature type="region of interest" description="Disordered" evidence="10">
    <location>
        <begin position="742"/>
        <end position="771"/>
    </location>
</feature>
<dbReference type="InterPro" id="IPR006153">
    <property type="entry name" value="Cation/H_exchanger_TM"/>
</dbReference>
<evidence type="ECO:0000256" key="5">
    <source>
        <dbReference type="ARBA" id="ARBA00022692"/>
    </source>
</evidence>
<dbReference type="PROSITE" id="PS51201">
    <property type="entry name" value="RCK_N"/>
    <property type="match status" value="1"/>
</dbReference>
<evidence type="ECO:0000256" key="9">
    <source>
        <dbReference type="ARBA" id="ARBA00023136"/>
    </source>
</evidence>
<dbReference type="GO" id="GO:0016020">
    <property type="term" value="C:membrane"/>
    <property type="evidence" value="ECO:0000318"/>
    <property type="project" value="GO_Central"/>
</dbReference>
<keyword evidence="12" id="KW-1185">Reference proteome</keyword>
<evidence type="ECO:0000256" key="7">
    <source>
        <dbReference type="ARBA" id="ARBA00022989"/>
    </source>
</evidence>
<dbReference type="SUPFAM" id="SSF51735">
    <property type="entry name" value="NAD(P)-binding Rossmann-fold domains"/>
    <property type="match status" value="1"/>
</dbReference>
<keyword evidence="7" id="KW-1133">Transmembrane helix</keyword>
<evidence type="ECO:0000313" key="12">
    <source>
        <dbReference type="Proteomes" id="UP000813463"/>
    </source>
</evidence>
<evidence type="ECO:0000256" key="10">
    <source>
        <dbReference type="SAM" id="MobiDB-lite"/>
    </source>
</evidence>
<dbReference type="Gene3D" id="1.20.1530.20">
    <property type="match status" value="1"/>
</dbReference>
<dbReference type="InterPro" id="IPR038770">
    <property type="entry name" value="Na+/solute_symporter_sf"/>
</dbReference>
<evidence type="ECO:0000313" key="13">
    <source>
        <dbReference type="RefSeq" id="XP_021848331.2"/>
    </source>
</evidence>
<evidence type="ECO:0000256" key="4">
    <source>
        <dbReference type="ARBA" id="ARBA00022538"/>
    </source>
</evidence>
<dbReference type="GO" id="GO:0012505">
    <property type="term" value="C:endomembrane system"/>
    <property type="evidence" value="ECO:0007669"/>
    <property type="project" value="UniProtKB-SubCell"/>
</dbReference>
<keyword evidence="8" id="KW-0406">Ion transport</keyword>
<dbReference type="InterPro" id="IPR036291">
    <property type="entry name" value="NAD(P)-bd_dom_sf"/>
</dbReference>
<protein>
    <submittedName>
        <fullName evidence="13">K(+) efflux antiporter 3, chloroplastic isoform X1</fullName>
    </submittedName>
</protein>
<dbReference type="KEGG" id="soe:110788007"/>
<dbReference type="Proteomes" id="UP000813463">
    <property type="component" value="Chromosome 4"/>
</dbReference>
<dbReference type="GO" id="GO:1902600">
    <property type="term" value="P:proton transmembrane transport"/>
    <property type="evidence" value="ECO:0007669"/>
    <property type="project" value="InterPro"/>
</dbReference>
<evidence type="ECO:0000256" key="1">
    <source>
        <dbReference type="ARBA" id="ARBA00004141"/>
    </source>
</evidence>
<evidence type="ECO:0000259" key="11">
    <source>
        <dbReference type="PROSITE" id="PS51201"/>
    </source>
</evidence>
<name>A0A9R0IFE5_SPIOL</name>
<keyword evidence="4" id="KW-0633">Potassium transport</keyword>
<keyword evidence="5" id="KW-0812">Transmembrane</keyword>
<dbReference type="GO" id="GO:0006813">
    <property type="term" value="P:potassium ion transport"/>
    <property type="evidence" value="ECO:0007669"/>
    <property type="project" value="UniProtKB-KW"/>
</dbReference>
<sequence>MADSMVFSHCFKGSEVTYRKIVNKTSYVENSSFRRYSFHLLSSRDRLVQLPSCRSPPRLQESYITRSGLEKLSTPVPAFFSHRKLFFSGSSSDDSKRFQSHAVVDVASAVDVINDLGLDTLTFLVVTVVIVPVFRTIRASPILGFFFAGVILNQFGLIRNLTDVKVLSEWGILFLLFEMGLELSLARLKALAIFAFGIGLPQVLLSTLAFTAFELPPNEAIGTKLLMFLFHSRPDLVNIRSIDEAIVIGAALSLSSSAFVLQLLAEKGELPTRFGSATLGILLLQDIAVVPLLVILPVLESQNLGEQSILPTLVKESLKALLGLGLLSLGGKLVLRRIFEVVTETRSSEAFIALCLLTVAGTSLVTQKLGFSDTLGAFLAGAILAETNFRTQIEADIRPFRGLLLGLFFVTTGTSIDTQLLLREWPNVLALLSGLIAIKTMIITFLGPRVGLTLRESVRIGFLLSQGGEFAFVVFSLANRLGVLPLELNKLLIIVVVLSMSLTPFLNELGRRAADFVGENFEADIIAAENLNYDASEPVVILGFGQMGQVLANLLSAPLASGSNGEAAGWPYVAFDLDPTVVKSAKKLGFPVLFGDGSRPTVLQSAGISSPKAVLVMYPDKNKTMEAVKSIRLTFPSVPIYALAQDLKHLLELKRSGANDAIIENAETSLQLGSKLLKGFGVMSDDVDFLSQLVRNSMEIKAQDAADNTDDQEVTVMKPQQFRVTDMITSKTVEAVAAAVETEDSFSESGQLSEDEASADTLSCKSPNDRM</sequence>
<feature type="compositionally biased region" description="Polar residues" evidence="10">
    <location>
        <begin position="760"/>
        <end position="771"/>
    </location>
</feature>
<gene>
    <name evidence="13" type="primary">LOC110788007</name>
</gene>